<accession>R7ZLU2</accession>
<keyword evidence="2" id="KW-1185">Reference proteome</keyword>
<organism evidence="1 2">
    <name type="scientific">Lunatimonas lonarensis</name>
    <dbReference type="NCBI Taxonomy" id="1232681"/>
    <lineage>
        <taxon>Bacteria</taxon>
        <taxon>Pseudomonadati</taxon>
        <taxon>Bacteroidota</taxon>
        <taxon>Cytophagia</taxon>
        <taxon>Cytophagales</taxon>
        <taxon>Cyclobacteriaceae</taxon>
    </lineage>
</organism>
<dbReference type="PATRIC" id="fig|1288963.3.peg.4538"/>
<dbReference type="InterPro" id="IPR032274">
    <property type="entry name" value="DUF4835"/>
</dbReference>
<dbReference type="STRING" id="1232681.ADIS_4549"/>
<proteinExistence type="predicted"/>
<dbReference type="EMBL" id="AQHR01000112">
    <property type="protein sequence ID" value="EON75060.1"/>
    <property type="molecule type" value="Genomic_DNA"/>
</dbReference>
<evidence type="ECO:0008006" key="3">
    <source>
        <dbReference type="Google" id="ProtNLM"/>
    </source>
</evidence>
<dbReference type="Proteomes" id="UP000013909">
    <property type="component" value="Unassembled WGS sequence"/>
</dbReference>
<evidence type="ECO:0000313" key="1">
    <source>
        <dbReference type="EMBL" id="EON75060.1"/>
    </source>
</evidence>
<gene>
    <name evidence="1" type="ORF">ADIS_4549</name>
</gene>
<sequence>MLIHFSASRFIIVAGALLVSTTLFSSGDLAGQQLNFTVTINSERARTQDREIFDNMKTAFEQFLNGRSWTDDEFRPEERIKGNLLITINDMPQVGVFVATVQIQTVRPVYGSNYESLMFNFADRNWIFEYQESQPMEFNRYSYLNNVTSLLAFYAYIALGLDYDSFAPRGGNPYFEIASNIVANAQQSPRPGWNQSQSDRRNRYWLSNDLFTSQVMVPVRDAYYLYHRRGMDMLVSNPKEAFKNILEAIKKVAEANQVQPNSILTISFMDAKSDEISKVLKSAPLEIRQEAVEVLLRVDPNNARRYNDILKG</sequence>
<dbReference type="AlphaFoldDB" id="R7ZLU2"/>
<dbReference type="OrthoDB" id="9773381at2"/>
<name>R7ZLU2_9BACT</name>
<evidence type="ECO:0000313" key="2">
    <source>
        <dbReference type="Proteomes" id="UP000013909"/>
    </source>
</evidence>
<comment type="caution">
    <text evidence="1">The sequence shown here is derived from an EMBL/GenBank/DDBJ whole genome shotgun (WGS) entry which is preliminary data.</text>
</comment>
<dbReference type="Pfam" id="PF16119">
    <property type="entry name" value="DUF4835"/>
    <property type="match status" value="1"/>
</dbReference>
<protein>
    <recommendedName>
        <fullName evidence="3">DUF4835 domain-containing protein</fullName>
    </recommendedName>
</protein>
<reference evidence="1 2" key="1">
    <citation type="submission" date="2013-02" db="EMBL/GenBank/DDBJ databases">
        <title>A novel strain isolated from Lonar lake, Maharashtra, India.</title>
        <authorList>
            <person name="Singh A."/>
        </authorList>
    </citation>
    <scope>NUCLEOTIDE SEQUENCE [LARGE SCALE GENOMIC DNA]</scope>
    <source>
        <strain evidence="1 2">AK24</strain>
    </source>
</reference>